<protein>
    <submittedName>
        <fullName evidence="3">DUF642 domain-containing protein</fullName>
    </submittedName>
</protein>
<comment type="caution">
    <text evidence="3">The sequence shown here is derived from an EMBL/GenBank/DDBJ whole genome shotgun (WGS) entry which is preliminary data.</text>
</comment>
<dbReference type="Gene3D" id="2.60.120.260">
    <property type="entry name" value="Galactose-binding domain-like"/>
    <property type="match status" value="1"/>
</dbReference>
<accession>A0A933SAJ6</accession>
<dbReference type="EMBL" id="JACRIW010000031">
    <property type="protein sequence ID" value="MBI5168577.1"/>
    <property type="molecule type" value="Genomic_DNA"/>
</dbReference>
<feature type="domain" description="DUF642" evidence="2">
    <location>
        <begin position="28"/>
        <end position="193"/>
    </location>
</feature>
<feature type="chain" id="PRO_5037921897" evidence="1">
    <location>
        <begin position="26"/>
        <end position="214"/>
    </location>
</feature>
<dbReference type="InterPro" id="IPR006946">
    <property type="entry name" value="DGR2-like_dom"/>
</dbReference>
<reference evidence="3" key="1">
    <citation type="submission" date="2020-07" db="EMBL/GenBank/DDBJ databases">
        <title>Huge and variable diversity of episymbiotic CPR bacteria and DPANN archaea in groundwater ecosystems.</title>
        <authorList>
            <person name="He C.Y."/>
            <person name="Keren R."/>
            <person name="Whittaker M."/>
            <person name="Farag I.F."/>
            <person name="Doudna J."/>
            <person name="Cate J.H.D."/>
            <person name="Banfield J.F."/>
        </authorList>
    </citation>
    <scope>NUCLEOTIDE SEQUENCE</scope>
    <source>
        <strain evidence="3">NC_groundwater_1813_Pr3_B-0.1um_71_17</strain>
    </source>
</reference>
<sequence>MLLHARRFAIFALTALTTAAPSARAANLVDNPGFESPALSGIVARYTCNCVPTGFGWTVGGAGVDLIRLYWAPREGSQSLDLNQDIQTAGTPPGAVSQVIVTTPGTTYTIGFWMAANPDHSRAPDDGPPVKTMDVSFGAMTHSYTFDVTGRTLADPGWTYHAFDAVATGATTTLSFVSTITGYAGAAIDDVSVTASAVTGVRPGTWGRIKQLYR</sequence>
<name>A0A933SAJ6_UNCEI</name>
<organism evidence="3 4">
    <name type="scientific">Eiseniibacteriota bacterium</name>
    <dbReference type="NCBI Taxonomy" id="2212470"/>
    <lineage>
        <taxon>Bacteria</taxon>
        <taxon>Candidatus Eiseniibacteriota</taxon>
    </lineage>
</organism>
<evidence type="ECO:0000313" key="4">
    <source>
        <dbReference type="Proteomes" id="UP000696931"/>
    </source>
</evidence>
<evidence type="ECO:0000256" key="1">
    <source>
        <dbReference type="SAM" id="SignalP"/>
    </source>
</evidence>
<proteinExistence type="predicted"/>
<evidence type="ECO:0000259" key="2">
    <source>
        <dbReference type="Pfam" id="PF04862"/>
    </source>
</evidence>
<gene>
    <name evidence="3" type="ORF">HZA61_03720</name>
</gene>
<dbReference type="Pfam" id="PF04862">
    <property type="entry name" value="DUF642"/>
    <property type="match status" value="1"/>
</dbReference>
<evidence type="ECO:0000313" key="3">
    <source>
        <dbReference type="EMBL" id="MBI5168577.1"/>
    </source>
</evidence>
<dbReference type="AlphaFoldDB" id="A0A933SAJ6"/>
<feature type="signal peptide" evidence="1">
    <location>
        <begin position="1"/>
        <end position="25"/>
    </location>
</feature>
<dbReference type="Proteomes" id="UP000696931">
    <property type="component" value="Unassembled WGS sequence"/>
</dbReference>
<keyword evidence="1" id="KW-0732">Signal</keyword>